<dbReference type="Pfam" id="PF13683">
    <property type="entry name" value="rve_3"/>
    <property type="match status" value="1"/>
</dbReference>
<dbReference type="InterPro" id="IPR050900">
    <property type="entry name" value="Transposase_IS3/IS150/IS904"/>
</dbReference>
<dbReference type="InterPro" id="IPR036397">
    <property type="entry name" value="RNaseH_sf"/>
</dbReference>
<name>A0ABP7YMX4_9SPHI</name>
<dbReference type="PROSITE" id="PS50994">
    <property type="entry name" value="INTEGRASE"/>
    <property type="match status" value="1"/>
</dbReference>
<organism evidence="2 3">
    <name type="scientific">Sphingobacterium kyonggiense</name>
    <dbReference type="NCBI Taxonomy" id="714075"/>
    <lineage>
        <taxon>Bacteria</taxon>
        <taxon>Pseudomonadati</taxon>
        <taxon>Bacteroidota</taxon>
        <taxon>Sphingobacteriia</taxon>
        <taxon>Sphingobacteriales</taxon>
        <taxon>Sphingobacteriaceae</taxon>
        <taxon>Sphingobacterium</taxon>
    </lineage>
</organism>
<proteinExistence type="predicted"/>
<dbReference type="PANTHER" id="PTHR46889">
    <property type="entry name" value="TRANSPOSASE INSF FOR INSERTION SEQUENCE IS3B-RELATED"/>
    <property type="match status" value="1"/>
</dbReference>
<dbReference type="InterPro" id="IPR001584">
    <property type="entry name" value="Integrase_cat-core"/>
</dbReference>
<dbReference type="Gene3D" id="3.30.420.10">
    <property type="entry name" value="Ribonuclease H-like superfamily/Ribonuclease H"/>
    <property type="match status" value="1"/>
</dbReference>
<evidence type="ECO:0000259" key="1">
    <source>
        <dbReference type="PROSITE" id="PS50994"/>
    </source>
</evidence>
<dbReference type="EMBL" id="BAAAZI010000006">
    <property type="protein sequence ID" value="GAA4138562.1"/>
    <property type="molecule type" value="Genomic_DNA"/>
</dbReference>
<dbReference type="PANTHER" id="PTHR46889:SF5">
    <property type="entry name" value="INTEGRASE PROTEIN"/>
    <property type="match status" value="1"/>
</dbReference>
<sequence>MAVKNRMYPDHDLIHHSDRGIQYCSTDYVRVLQAKGIAISMTQSGSPYDNAVAERLNGILKDEYRISETFRDYGEALAQVIKAVDIYNNFRPHMACDLISPQQAHESWEEETPRGIFQRPVLQ</sequence>
<feature type="domain" description="Integrase catalytic" evidence="1">
    <location>
        <begin position="1"/>
        <end position="109"/>
    </location>
</feature>
<accession>A0ABP7YMX4</accession>
<keyword evidence="3" id="KW-1185">Reference proteome</keyword>
<dbReference type="SUPFAM" id="SSF53098">
    <property type="entry name" value="Ribonuclease H-like"/>
    <property type="match status" value="1"/>
</dbReference>
<dbReference type="Proteomes" id="UP001500101">
    <property type="component" value="Unassembled WGS sequence"/>
</dbReference>
<comment type="caution">
    <text evidence="2">The sequence shown here is derived from an EMBL/GenBank/DDBJ whole genome shotgun (WGS) entry which is preliminary data.</text>
</comment>
<reference evidence="3" key="1">
    <citation type="journal article" date="2019" name="Int. J. Syst. Evol. Microbiol.">
        <title>The Global Catalogue of Microorganisms (GCM) 10K type strain sequencing project: providing services to taxonomists for standard genome sequencing and annotation.</title>
        <authorList>
            <consortium name="The Broad Institute Genomics Platform"/>
            <consortium name="The Broad Institute Genome Sequencing Center for Infectious Disease"/>
            <person name="Wu L."/>
            <person name="Ma J."/>
        </authorList>
    </citation>
    <scope>NUCLEOTIDE SEQUENCE [LARGE SCALE GENOMIC DNA]</scope>
    <source>
        <strain evidence="3">JCM 16704</strain>
    </source>
</reference>
<dbReference type="InterPro" id="IPR012337">
    <property type="entry name" value="RNaseH-like_sf"/>
</dbReference>
<evidence type="ECO:0000313" key="3">
    <source>
        <dbReference type="Proteomes" id="UP001500101"/>
    </source>
</evidence>
<gene>
    <name evidence="2" type="ORF">GCM10022216_15790</name>
</gene>
<evidence type="ECO:0000313" key="2">
    <source>
        <dbReference type="EMBL" id="GAA4138562.1"/>
    </source>
</evidence>
<protein>
    <recommendedName>
        <fullName evidence="1">Integrase catalytic domain-containing protein</fullName>
    </recommendedName>
</protein>